<accession>H3NH47</accession>
<evidence type="ECO:0000256" key="11">
    <source>
        <dbReference type="ARBA" id="ARBA00023146"/>
    </source>
</evidence>
<dbReference type="SMART" id="SM00863">
    <property type="entry name" value="tRNA_SAD"/>
    <property type="match status" value="1"/>
</dbReference>
<dbReference type="SUPFAM" id="SSF50447">
    <property type="entry name" value="Translation proteins"/>
    <property type="match status" value="1"/>
</dbReference>
<evidence type="ECO:0000256" key="15">
    <source>
        <dbReference type="SAM" id="Coils"/>
    </source>
</evidence>
<evidence type="ECO:0000313" key="18">
    <source>
        <dbReference type="Proteomes" id="UP000006190"/>
    </source>
</evidence>
<dbReference type="InterPro" id="IPR018164">
    <property type="entry name" value="Ala-tRNA-synth_IIc_N"/>
</dbReference>
<dbReference type="EC" id="6.1.1.7" evidence="14"/>
<sequence length="881" mass="98233">MQALTSNQIRQKFLDFWQSKDHQIIPSASLIPINDPSLLWINSGVAALKKFMDGTEVPANPKIANSQKCIRTNDIENVGVTARHHTLFEMLGNWSIGDYFKKEVITWAWEFLTSPDWLDMDPDRLYVTYYPEDEETKRVWLEECGLSEDHLIPEEGNFWDIGAGPCGPDTEIFFDRGEAYQNLAADDPEMYPGGENERYLEIWNLVFSQYNHMPDGSYQPLPNKNVDTGMGLERMASVMQDTPTNFETDLFMPIIEQIAGLTTKEYGADNKADTSFKVIADHIRAVTFAIADGALPSNEGRGYILRRLIRRSIMHGRKLGINQIFIADLVPIVVQVMGGYYPELAEQKDFVEEVLKKEEERFHETIEEGENQLHRAIQDLKNEKAQEISGDLAFQLYDTFGFPLELTQEMAEEEGMIVDIEGFEAAMSQQRERARSARSDESSMAVQSAVLQTIDYDFNFVGHDQLTTNATIQSIVVDDQLVKTLPAHSKGIIFFNRSPFYAEMGGQIADDGGIYDGDRMIAEVVDVKKGPHGPFMHFVRTFDEALSQGQSYTLTVDRQSRLRTNQNHTATHLLHRALKDVIGAHANQAGSYVGPDRLRFDFSHFAKVTDEELQQIENLVNYFIENALNVEIEEMPIEQAKAMGAMALFGEKYGDVVRVVNVGNESIELCGGTHVNNSNEIGTFKLLSETGIGAGIRRIEALTGQAAIGHYQANEKLLEQVQQELKVSQKDQLVHKVQQIQKDLKTAQSEVESLTAKLMKEASAEIFKNVKLVDDITYIATSVENQSMDSLRSLGDTWQSQVASNIFVVASQNEGAVSLLVLVDDQTVAKGIKAGDLIKPLAKIIGGGGGGRPTMAQAGGKNPAGIGQMLEAVPEEIRKLA</sequence>
<evidence type="ECO:0000256" key="2">
    <source>
        <dbReference type="ARBA" id="ARBA00022490"/>
    </source>
</evidence>
<dbReference type="InterPro" id="IPR009000">
    <property type="entry name" value="Transl_B-barrel_sf"/>
</dbReference>
<name>H3NH47_9LACT</name>
<dbReference type="Gene3D" id="2.40.30.130">
    <property type="match status" value="1"/>
</dbReference>
<dbReference type="GO" id="GO:0005524">
    <property type="term" value="F:ATP binding"/>
    <property type="evidence" value="ECO:0007669"/>
    <property type="project" value="UniProtKB-UniRule"/>
</dbReference>
<dbReference type="InterPro" id="IPR023033">
    <property type="entry name" value="Ala_tRNA_ligase_euk/bac"/>
</dbReference>
<dbReference type="PATRIC" id="fig|883113.3.peg.184"/>
<evidence type="ECO:0000256" key="13">
    <source>
        <dbReference type="ARBA" id="ARBA00048300"/>
    </source>
</evidence>
<keyword evidence="15" id="KW-0175">Coiled coil</keyword>
<dbReference type="GO" id="GO:0005829">
    <property type="term" value="C:cytosol"/>
    <property type="evidence" value="ECO:0007669"/>
    <property type="project" value="TreeGrafter"/>
</dbReference>
<feature type="coiled-coil region" evidence="15">
    <location>
        <begin position="341"/>
        <end position="386"/>
    </location>
</feature>
<dbReference type="GO" id="GO:0000049">
    <property type="term" value="F:tRNA binding"/>
    <property type="evidence" value="ECO:0007669"/>
    <property type="project" value="UniProtKB-KW"/>
</dbReference>
<dbReference type="CDD" id="cd00673">
    <property type="entry name" value="AlaRS_core"/>
    <property type="match status" value="1"/>
</dbReference>
<dbReference type="HAMAP" id="MF_00036_B">
    <property type="entry name" value="Ala_tRNA_synth_B"/>
    <property type="match status" value="1"/>
</dbReference>
<dbReference type="NCBIfam" id="TIGR00344">
    <property type="entry name" value="alaS"/>
    <property type="match status" value="1"/>
</dbReference>
<protein>
    <recommendedName>
        <fullName evidence="14">Alanine--tRNA ligase</fullName>
        <ecNumber evidence="14">6.1.1.7</ecNumber>
    </recommendedName>
    <alternativeName>
        <fullName evidence="14">Alanyl-tRNA synthetase</fullName>
        <shortName evidence="14">AlaRS</shortName>
    </alternativeName>
</protein>
<evidence type="ECO:0000256" key="6">
    <source>
        <dbReference type="ARBA" id="ARBA00022741"/>
    </source>
</evidence>
<keyword evidence="9 14" id="KW-0694">RNA-binding</keyword>
<dbReference type="GO" id="GO:0008270">
    <property type="term" value="F:zinc ion binding"/>
    <property type="evidence" value="ECO:0007669"/>
    <property type="project" value="UniProtKB-UniRule"/>
</dbReference>
<evidence type="ECO:0000256" key="12">
    <source>
        <dbReference type="ARBA" id="ARBA00024779"/>
    </source>
</evidence>
<reference evidence="17 18" key="1">
    <citation type="submission" date="2012-01" db="EMBL/GenBank/DDBJ databases">
        <title>The Genome Sequence of Facklamia languida CCUG 37842.</title>
        <authorList>
            <consortium name="The Broad Institute Genome Sequencing Platform"/>
            <person name="Earl A."/>
            <person name="Ward D."/>
            <person name="Feldgarden M."/>
            <person name="Gevers D."/>
            <person name="Huys G."/>
            <person name="Young S.K."/>
            <person name="Zeng Q."/>
            <person name="Gargeya S."/>
            <person name="Fitzgerald M."/>
            <person name="Haas B."/>
            <person name="Abouelleil A."/>
            <person name="Alvarado L."/>
            <person name="Arachchi H.M."/>
            <person name="Berlin A."/>
            <person name="Chapman S.B."/>
            <person name="Gearin G."/>
            <person name="Goldberg J."/>
            <person name="Griggs A."/>
            <person name="Gujja S."/>
            <person name="Hansen M."/>
            <person name="Heiman D."/>
            <person name="Howarth C."/>
            <person name="Larimer J."/>
            <person name="Lui A."/>
            <person name="MacDonald P.J.P."/>
            <person name="McCowen C."/>
            <person name="Montmayeur A."/>
            <person name="Murphy C."/>
            <person name="Neiman D."/>
            <person name="Pearson M."/>
            <person name="Priest M."/>
            <person name="Roberts A."/>
            <person name="Saif S."/>
            <person name="Shea T."/>
            <person name="Sisk P."/>
            <person name="Stolte C."/>
            <person name="Sykes S."/>
            <person name="Wortman J."/>
            <person name="Nusbaum C."/>
            <person name="Birren B."/>
        </authorList>
    </citation>
    <scope>NUCLEOTIDE SEQUENCE [LARGE SCALE GENOMIC DNA]</scope>
    <source>
        <strain evidence="17 18">CCUG 37842</strain>
    </source>
</reference>
<keyword evidence="3 14" id="KW-0820">tRNA-binding</keyword>
<dbReference type="PRINTS" id="PR00980">
    <property type="entry name" value="TRNASYNTHALA"/>
</dbReference>
<keyword evidence="6 14" id="KW-0547">Nucleotide-binding</keyword>
<feature type="binding site" evidence="14">
    <location>
        <position position="572"/>
    </location>
    <ligand>
        <name>Zn(2+)</name>
        <dbReference type="ChEBI" id="CHEBI:29105"/>
    </ligand>
</feature>
<dbReference type="Gene3D" id="6.10.250.550">
    <property type="match status" value="1"/>
</dbReference>
<evidence type="ECO:0000256" key="1">
    <source>
        <dbReference type="ARBA" id="ARBA00008226"/>
    </source>
</evidence>
<dbReference type="Gene3D" id="3.30.54.20">
    <property type="match status" value="1"/>
</dbReference>
<keyword evidence="10 14" id="KW-0648">Protein biosynthesis</keyword>
<dbReference type="GO" id="GO:0004813">
    <property type="term" value="F:alanine-tRNA ligase activity"/>
    <property type="evidence" value="ECO:0007669"/>
    <property type="project" value="UniProtKB-UniRule"/>
</dbReference>
<dbReference type="Gene3D" id="3.30.980.10">
    <property type="entry name" value="Threonyl-trna Synthetase, Chain A, domain 2"/>
    <property type="match status" value="1"/>
</dbReference>
<evidence type="ECO:0000256" key="9">
    <source>
        <dbReference type="ARBA" id="ARBA00022884"/>
    </source>
</evidence>
<evidence type="ECO:0000256" key="4">
    <source>
        <dbReference type="ARBA" id="ARBA00022598"/>
    </source>
</evidence>
<keyword evidence="2 14" id="KW-0963">Cytoplasm</keyword>
<comment type="similarity">
    <text evidence="1 14">Belongs to the class-II aminoacyl-tRNA synthetase family.</text>
</comment>
<dbReference type="Proteomes" id="UP000006190">
    <property type="component" value="Unassembled WGS sequence"/>
</dbReference>
<dbReference type="Pfam" id="PF02272">
    <property type="entry name" value="DHHA1"/>
    <property type="match status" value="1"/>
</dbReference>
<comment type="domain">
    <text evidence="14">Consists of three domains; the N-terminal catalytic domain, the editing domain and the C-terminal C-Ala domain. The editing domain removes incorrectly charged amino acids, while the C-Ala domain, along with tRNA(Ala), serves as a bridge to cooperatively bring together the editing and aminoacylation centers thus stimulating deacylation of misacylated tRNAs.</text>
</comment>
<dbReference type="InterPro" id="IPR050058">
    <property type="entry name" value="Ala-tRNA_ligase"/>
</dbReference>
<dbReference type="InterPro" id="IPR012947">
    <property type="entry name" value="tRNA_SAD"/>
</dbReference>
<feature type="binding site" evidence="14">
    <location>
        <position position="568"/>
    </location>
    <ligand>
        <name>Zn(2+)</name>
        <dbReference type="ChEBI" id="CHEBI:29105"/>
    </ligand>
</feature>
<dbReference type="Gene3D" id="3.10.310.40">
    <property type="match status" value="1"/>
</dbReference>
<comment type="caution">
    <text evidence="17">The sequence shown here is derived from an EMBL/GenBank/DDBJ whole genome shotgun (WGS) entry which is preliminary data.</text>
</comment>
<comment type="function">
    <text evidence="12 14">Catalyzes the attachment of alanine to tRNA(Ala) in a two-step reaction: alanine is first activated by ATP to form Ala-AMP and then transferred to the acceptor end of tRNA(Ala). Also edits incorrectly charged Ser-tRNA(Ala) and Gly-tRNA(Ala) via its editing domain.</text>
</comment>
<dbReference type="FunFam" id="3.30.930.10:FF:000046">
    <property type="entry name" value="Alanine--tRNA ligase"/>
    <property type="match status" value="1"/>
</dbReference>
<dbReference type="GO" id="GO:0006419">
    <property type="term" value="P:alanyl-tRNA aminoacylation"/>
    <property type="evidence" value="ECO:0007669"/>
    <property type="project" value="UniProtKB-UniRule"/>
</dbReference>
<dbReference type="FunFam" id="3.30.54.20:FF:000001">
    <property type="entry name" value="Alanine--tRNA ligase"/>
    <property type="match status" value="1"/>
</dbReference>
<dbReference type="Pfam" id="PF01411">
    <property type="entry name" value="tRNA-synt_2c"/>
    <property type="match status" value="1"/>
</dbReference>
<evidence type="ECO:0000256" key="7">
    <source>
        <dbReference type="ARBA" id="ARBA00022833"/>
    </source>
</evidence>
<dbReference type="SUPFAM" id="SSF101353">
    <property type="entry name" value="Putative anticodon-binding domain of alanyl-tRNA synthetase (AlaRS)"/>
    <property type="match status" value="1"/>
</dbReference>
<comment type="catalytic activity">
    <reaction evidence="13 14">
        <text>tRNA(Ala) + L-alanine + ATP = L-alanyl-tRNA(Ala) + AMP + diphosphate</text>
        <dbReference type="Rhea" id="RHEA:12540"/>
        <dbReference type="Rhea" id="RHEA-COMP:9657"/>
        <dbReference type="Rhea" id="RHEA-COMP:9923"/>
        <dbReference type="ChEBI" id="CHEBI:30616"/>
        <dbReference type="ChEBI" id="CHEBI:33019"/>
        <dbReference type="ChEBI" id="CHEBI:57972"/>
        <dbReference type="ChEBI" id="CHEBI:78442"/>
        <dbReference type="ChEBI" id="CHEBI:78497"/>
        <dbReference type="ChEBI" id="CHEBI:456215"/>
        <dbReference type="EC" id="6.1.1.7"/>
    </reaction>
</comment>
<feature type="binding site" evidence="14">
    <location>
        <position position="674"/>
    </location>
    <ligand>
        <name>Zn(2+)</name>
        <dbReference type="ChEBI" id="CHEBI:29105"/>
    </ligand>
</feature>
<dbReference type="PANTHER" id="PTHR11777:SF9">
    <property type="entry name" value="ALANINE--TRNA LIGASE, CYTOPLASMIC"/>
    <property type="match status" value="1"/>
</dbReference>
<dbReference type="InterPro" id="IPR002318">
    <property type="entry name" value="Ala-tRNA-lgiase_IIc"/>
</dbReference>
<feature type="coiled-coil region" evidence="15">
    <location>
        <begin position="711"/>
        <end position="764"/>
    </location>
</feature>
<evidence type="ECO:0000256" key="14">
    <source>
        <dbReference type="HAMAP-Rule" id="MF_00036"/>
    </source>
</evidence>
<dbReference type="eggNOG" id="COG0013">
    <property type="taxonomic scope" value="Bacteria"/>
</dbReference>
<evidence type="ECO:0000256" key="10">
    <source>
        <dbReference type="ARBA" id="ARBA00022917"/>
    </source>
</evidence>
<dbReference type="STRING" id="883113.HMPREF9708_00186"/>
<dbReference type="GO" id="GO:0140096">
    <property type="term" value="F:catalytic activity, acting on a protein"/>
    <property type="evidence" value="ECO:0007669"/>
    <property type="project" value="UniProtKB-ARBA"/>
</dbReference>
<dbReference type="HOGENOM" id="CLU_004485_1_1_9"/>
<dbReference type="InterPro" id="IPR018165">
    <property type="entry name" value="Ala-tRNA-synth_IIc_core"/>
</dbReference>
<dbReference type="InterPro" id="IPR045864">
    <property type="entry name" value="aa-tRNA-synth_II/BPL/LPL"/>
</dbReference>
<dbReference type="FunFam" id="3.10.310.40:FF:000001">
    <property type="entry name" value="Alanine--tRNA ligase"/>
    <property type="match status" value="1"/>
</dbReference>
<comment type="subcellular location">
    <subcellularLocation>
        <location evidence="14">Cytoplasm</location>
    </subcellularLocation>
</comment>
<dbReference type="PANTHER" id="PTHR11777">
    <property type="entry name" value="ALANYL-TRNA SYNTHETASE"/>
    <property type="match status" value="1"/>
</dbReference>
<proteinExistence type="inferred from homology"/>
<evidence type="ECO:0000259" key="16">
    <source>
        <dbReference type="PROSITE" id="PS50860"/>
    </source>
</evidence>
<dbReference type="InterPro" id="IPR018163">
    <property type="entry name" value="Thr/Ala-tRNA-synth_IIc_edit"/>
</dbReference>
<dbReference type="SUPFAM" id="SSF55681">
    <property type="entry name" value="Class II aaRS and biotin synthetases"/>
    <property type="match status" value="1"/>
</dbReference>
<dbReference type="InterPro" id="IPR018162">
    <property type="entry name" value="Ala-tRNA-ligase_IIc_anticod-bd"/>
</dbReference>
<dbReference type="RefSeq" id="WP_006308064.1">
    <property type="nucleotide sequence ID" value="NZ_JH601133.1"/>
</dbReference>
<keyword evidence="8 14" id="KW-0067">ATP-binding</keyword>
<dbReference type="FunFam" id="3.30.980.10:FF:000004">
    <property type="entry name" value="Alanine--tRNA ligase, cytoplasmic"/>
    <property type="match status" value="1"/>
</dbReference>
<gene>
    <name evidence="14" type="primary">alaS</name>
    <name evidence="17" type="ORF">HMPREF9708_00186</name>
</gene>
<evidence type="ECO:0000256" key="5">
    <source>
        <dbReference type="ARBA" id="ARBA00022723"/>
    </source>
</evidence>
<organism evidence="17 18">
    <name type="scientific">Facklamia languida CCUG 37842</name>
    <dbReference type="NCBI Taxonomy" id="883113"/>
    <lineage>
        <taxon>Bacteria</taxon>
        <taxon>Bacillati</taxon>
        <taxon>Bacillota</taxon>
        <taxon>Bacilli</taxon>
        <taxon>Lactobacillales</taxon>
        <taxon>Aerococcaceae</taxon>
        <taxon>Facklamia</taxon>
    </lineage>
</organism>
<evidence type="ECO:0000313" key="17">
    <source>
        <dbReference type="EMBL" id="EHR38102.1"/>
    </source>
</evidence>
<keyword evidence="11 14" id="KW-0030">Aminoacyl-tRNA synthetase</keyword>
<keyword evidence="4 14" id="KW-0436">Ligase</keyword>
<dbReference type="GO" id="GO:0016740">
    <property type="term" value="F:transferase activity"/>
    <property type="evidence" value="ECO:0007669"/>
    <property type="project" value="UniProtKB-ARBA"/>
</dbReference>
<feature type="domain" description="Alanyl-transfer RNA synthetases family profile" evidence="16">
    <location>
        <begin position="4"/>
        <end position="713"/>
    </location>
</feature>
<dbReference type="AlphaFoldDB" id="H3NH47"/>
<evidence type="ECO:0000256" key="3">
    <source>
        <dbReference type="ARBA" id="ARBA00022555"/>
    </source>
</evidence>
<dbReference type="GO" id="GO:0002161">
    <property type="term" value="F:aminoacyl-tRNA deacylase activity"/>
    <property type="evidence" value="ECO:0007669"/>
    <property type="project" value="TreeGrafter"/>
</dbReference>
<dbReference type="SUPFAM" id="SSF55186">
    <property type="entry name" value="ThrRS/AlaRS common domain"/>
    <property type="match status" value="1"/>
</dbReference>
<dbReference type="InterPro" id="IPR003156">
    <property type="entry name" value="DHHA1_dom"/>
</dbReference>
<keyword evidence="7 14" id="KW-0862">Zinc</keyword>
<comment type="cofactor">
    <cofactor evidence="14">
        <name>Zn(2+)</name>
        <dbReference type="ChEBI" id="CHEBI:29105"/>
    </cofactor>
    <text evidence="14">Binds 1 zinc ion per subunit.</text>
</comment>
<dbReference type="OrthoDB" id="9803884at2"/>
<dbReference type="Pfam" id="PF07973">
    <property type="entry name" value="tRNA_SAD"/>
    <property type="match status" value="1"/>
</dbReference>
<keyword evidence="18" id="KW-1185">Reference proteome</keyword>
<dbReference type="EMBL" id="AGEG01000002">
    <property type="protein sequence ID" value="EHR38102.1"/>
    <property type="molecule type" value="Genomic_DNA"/>
</dbReference>
<evidence type="ECO:0000256" key="8">
    <source>
        <dbReference type="ARBA" id="ARBA00022840"/>
    </source>
</evidence>
<feature type="binding site" evidence="14">
    <location>
        <position position="670"/>
    </location>
    <ligand>
        <name>Zn(2+)</name>
        <dbReference type="ChEBI" id="CHEBI:29105"/>
    </ligand>
</feature>
<dbReference type="PROSITE" id="PS50860">
    <property type="entry name" value="AA_TRNA_LIGASE_II_ALA"/>
    <property type="match status" value="1"/>
</dbReference>
<keyword evidence="5 14" id="KW-0479">Metal-binding</keyword>
<dbReference type="Gene3D" id="3.30.930.10">
    <property type="entry name" value="Bira Bifunctional Protein, Domain 2"/>
    <property type="match status" value="1"/>
</dbReference>